<dbReference type="InterPro" id="IPR010982">
    <property type="entry name" value="Lambda_DNA-bd_dom_sf"/>
</dbReference>
<dbReference type="Pfam" id="PF07883">
    <property type="entry name" value="Cupin_2"/>
    <property type="match status" value="1"/>
</dbReference>
<dbReference type="Gene3D" id="1.10.260.40">
    <property type="entry name" value="lambda repressor-like DNA-binding domains"/>
    <property type="match status" value="1"/>
</dbReference>
<evidence type="ECO:0000259" key="2">
    <source>
        <dbReference type="PROSITE" id="PS50943"/>
    </source>
</evidence>
<keyword evidence="1" id="KW-0238">DNA-binding</keyword>
<evidence type="ECO:0000313" key="3">
    <source>
        <dbReference type="EMBL" id="SFA95902.1"/>
    </source>
</evidence>
<feature type="domain" description="HTH cro/C1-type" evidence="2">
    <location>
        <begin position="10"/>
        <end position="65"/>
    </location>
</feature>
<dbReference type="GO" id="GO:0003677">
    <property type="term" value="F:DNA binding"/>
    <property type="evidence" value="ECO:0007669"/>
    <property type="project" value="UniProtKB-KW"/>
</dbReference>
<evidence type="ECO:0000313" key="4">
    <source>
        <dbReference type="Proteomes" id="UP000198619"/>
    </source>
</evidence>
<dbReference type="Proteomes" id="UP000198619">
    <property type="component" value="Unassembled WGS sequence"/>
</dbReference>
<dbReference type="PANTHER" id="PTHR46797">
    <property type="entry name" value="HTH-TYPE TRANSCRIPTIONAL REGULATOR"/>
    <property type="match status" value="1"/>
</dbReference>
<reference evidence="3 4" key="1">
    <citation type="submission" date="2016-10" db="EMBL/GenBank/DDBJ databases">
        <authorList>
            <person name="de Groot N.N."/>
        </authorList>
    </citation>
    <scope>NUCLEOTIDE SEQUENCE [LARGE SCALE GENOMIC DNA]</scope>
    <source>
        <strain evidence="3 4">DSM 12271</strain>
    </source>
</reference>
<gene>
    <name evidence="3" type="ORF">SAMN04488528_100767</name>
</gene>
<dbReference type="CDD" id="cd00093">
    <property type="entry name" value="HTH_XRE"/>
    <property type="match status" value="1"/>
</dbReference>
<dbReference type="SUPFAM" id="SSF51182">
    <property type="entry name" value="RmlC-like cupins"/>
    <property type="match status" value="1"/>
</dbReference>
<dbReference type="InterPro" id="IPR014710">
    <property type="entry name" value="RmlC-like_jellyroll"/>
</dbReference>
<dbReference type="STRING" id="84698.SAMN04488528_100767"/>
<dbReference type="GO" id="GO:0003700">
    <property type="term" value="F:DNA-binding transcription factor activity"/>
    <property type="evidence" value="ECO:0007669"/>
    <property type="project" value="TreeGrafter"/>
</dbReference>
<dbReference type="SUPFAM" id="SSF47413">
    <property type="entry name" value="lambda repressor-like DNA-binding domains"/>
    <property type="match status" value="1"/>
</dbReference>
<dbReference type="SMART" id="SM00530">
    <property type="entry name" value="HTH_XRE"/>
    <property type="match status" value="1"/>
</dbReference>
<dbReference type="Gene3D" id="2.60.120.10">
    <property type="entry name" value="Jelly Rolls"/>
    <property type="match status" value="1"/>
</dbReference>
<dbReference type="CDD" id="cd02209">
    <property type="entry name" value="cupin_XRE_C"/>
    <property type="match status" value="1"/>
</dbReference>
<dbReference type="Pfam" id="PF01381">
    <property type="entry name" value="HTH_3"/>
    <property type="match status" value="1"/>
</dbReference>
<dbReference type="PANTHER" id="PTHR46797:SF19">
    <property type="entry name" value="BLL2473 PROTEIN"/>
    <property type="match status" value="1"/>
</dbReference>
<dbReference type="AlphaFoldDB" id="A0A1I0X4D3"/>
<dbReference type="PROSITE" id="PS50943">
    <property type="entry name" value="HTH_CROC1"/>
    <property type="match status" value="1"/>
</dbReference>
<accession>A0A1I0X4D3</accession>
<organism evidence="3 4">
    <name type="scientific">Clostridium frigidicarnis</name>
    <dbReference type="NCBI Taxonomy" id="84698"/>
    <lineage>
        <taxon>Bacteria</taxon>
        <taxon>Bacillati</taxon>
        <taxon>Bacillota</taxon>
        <taxon>Clostridia</taxon>
        <taxon>Eubacteriales</taxon>
        <taxon>Clostridiaceae</taxon>
        <taxon>Clostridium</taxon>
    </lineage>
</organism>
<name>A0A1I0X4D3_9CLOT</name>
<dbReference type="RefSeq" id="WP_090039749.1">
    <property type="nucleotide sequence ID" value="NZ_FOKI01000007.1"/>
</dbReference>
<protein>
    <submittedName>
        <fullName evidence="3">Cupin domain-containing protein</fullName>
    </submittedName>
</protein>
<proteinExistence type="predicted"/>
<sequence length="184" mass="20720">MNEVDISRNITEYRKRKELTIKELATLTGVTPSLLSQIEKGKANPSINTLKQISSALDIPLFNFFINDNSTENLVVRKDSRKKIMFAENDSFAYELLTPNSQGTIEFMIMKIPPGESSSKELFSHKGEEVAYVMKGCVSFHLMSTVIELNCGDSVKIPPHSNHKWENNTDEDCEVIFAVTPPSF</sequence>
<dbReference type="EMBL" id="FOKI01000007">
    <property type="protein sequence ID" value="SFA95902.1"/>
    <property type="molecule type" value="Genomic_DNA"/>
</dbReference>
<dbReference type="InterPro" id="IPR001387">
    <property type="entry name" value="Cro/C1-type_HTH"/>
</dbReference>
<dbReference type="InterPro" id="IPR050807">
    <property type="entry name" value="TransReg_Diox_bact_type"/>
</dbReference>
<dbReference type="OrthoDB" id="9814553at2"/>
<evidence type="ECO:0000256" key="1">
    <source>
        <dbReference type="ARBA" id="ARBA00023125"/>
    </source>
</evidence>
<dbReference type="InterPro" id="IPR011051">
    <property type="entry name" value="RmlC_Cupin_sf"/>
</dbReference>
<dbReference type="GO" id="GO:0005829">
    <property type="term" value="C:cytosol"/>
    <property type="evidence" value="ECO:0007669"/>
    <property type="project" value="TreeGrafter"/>
</dbReference>
<keyword evidence="4" id="KW-1185">Reference proteome</keyword>
<dbReference type="InterPro" id="IPR013096">
    <property type="entry name" value="Cupin_2"/>
</dbReference>